<sequence>MDFTFELNDQPMSALKFGAIEFPAFSGLKAHVNKRASICLMGNGPIPVGTYYILDRPSGGTLGPFRDLFNGRRDWFALYADDGHMDDHTFCSAVQRGHFRLHPKGVTSRSEGCIVLESAIDFHYLRAALTSRPATTLPGSQLKAYGRVIVK</sequence>
<evidence type="ECO:0000313" key="2">
    <source>
        <dbReference type="EMBL" id="CEJ18108.1"/>
    </source>
</evidence>
<evidence type="ECO:0000259" key="1">
    <source>
        <dbReference type="Pfam" id="PF10908"/>
    </source>
</evidence>
<proteinExistence type="predicted"/>
<reference evidence="2" key="2">
    <citation type="submission" date="2022-04" db="EMBL/GenBank/DDBJ databases">
        <title>Genomic draft of R. solanacearum strain IPO1609, a phylotype IIB1/biovar 2/race 3 strain isolated from potato in Europe.</title>
        <authorList>
            <person name="Boucher C."/>
            <person name="Carrere S."/>
            <person name="Dossat C."/>
            <person name="Elbaz M."/>
            <person name="Genin S."/>
            <person name="Gouzy J."/>
            <person name="Prior P."/>
            <person name="Segurens B."/>
            <person name="Wincker P."/>
        </authorList>
    </citation>
    <scope>NUCLEOTIDE SEQUENCE</scope>
    <source>
        <strain evidence="2">IPO1609</strain>
    </source>
</reference>
<reference evidence="2" key="1">
    <citation type="submission" date="2014-11" db="EMBL/GenBank/DDBJ databases">
        <authorList>
            <person name="Genoscope - CEA"/>
        </authorList>
    </citation>
    <scope>NUCLEOTIDE SEQUENCE</scope>
    <source>
        <strain evidence="2">IPO1609</strain>
    </source>
</reference>
<gene>
    <name evidence="2" type="ORF">RSIPO_00283</name>
</gene>
<dbReference type="EMBL" id="LN651282">
    <property type="protein sequence ID" value="CEJ18108.1"/>
    <property type="molecule type" value="Genomic_DNA"/>
</dbReference>
<accession>A0ABF7RB79</accession>
<dbReference type="Pfam" id="PF10908">
    <property type="entry name" value="Tlde1_dom"/>
    <property type="match status" value="1"/>
</dbReference>
<name>A0ABF7RB79_RALSL</name>
<keyword evidence="3" id="KW-1185">Reference proteome</keyword>
<protein>
    <recommendedName>
        <fullName evidence="1">Tlde1 domain-containing protein</fullName>
    </recommendedName>
</protein>
<evidence type="ECO:0000313" key="3">
    <source>
        <dbReference type="Proteomes" id="UP000053470"/>
    </source>
</evidence>
<dbReference type="InterPro" id="IPR021225">
    <property type="entry name" value="Tlde1_dom"/>
</dbReference>
<organism evidence="2 3">
    <name type="scientific">Ralstonia solanacearum IPO1609</name>
    <dbReference type="NCBI Taxonomy" id="564066"/>
    <lineage>
        <taxon>Bacteria</taxon>
        <taxon>Pseudomonadati</taxon>
        <taxon>Pseudomonadota</taxon>
        <taxon>Betaproteobacteria</taxon>
        <taxon>Burkholderiales</taxon>
        <taxon>Burkholderiaceae</taxon>
        <taxon>Ralstonia</taxon>
        <taxon>Ralstonia solanacearum species complex</taxon>
    </lineage>
</organism>
<dbReference type="AlphaFoldDB" id="A0ABF7RB79"/>
<dbReference type="Proteomes" id="UP000053470">
    <property type="component" value="Unassembled WGS sequence"/>
</dbReference>
<feature type="domain" description="Tlde1" evidence="1">
    <location>
        <begin position="22"/>
        <end position="138"/>
    </location>
</feature>